<dbReference type="Pfam" id="PF12771">
    <property type="entry name" value="SusD-like_2"/>
    <property type="match status" value="1"/>
</dbReference>
<evidence type="ECO:0000313" key="1">
    <source>
        <dbReference type="EMBL" id="MCA5006709.1"/>
    </source>
</evidence>
<dbReference type="Proteomes" id="UP001165302">
    <property type="component" value="Unassembled WGS sequence"/>
</dbReference>
<reference evidence="1" key="1">
    <citation type="submission" date="2020-10" db="EMBL/GenBank/DDBJ databases">
        <authorList>
            <person name="Lu T."/>
            <person name="Wang Q."/>
            <person name="Han X."/>
        </authorList>
    </citation>
    <scope>NUCLEOTIDE SEQUENCE</scope>
    <source>
        <strain evidence="1">WQ 366</strain>
    </source>
</reference>
<dbReference type="RefSeq" id="WP_225555066.1">
    <property type="nucleotide sequence ID" value="NZ_JADEYP010000042.1"/>
</dbReference>
<name>A0ABS7Z972_9SPHI</name>
<dbReference type="InterPro" id="IPR011990">
    <property type="entry name" value="TPR-like_helical_dom_sf"/>
</dbReference>
<dbReference type="SUPFAM" id="SSF48452">
    <property type="entry name" value="TPR-like"/>
    <property type="match status" value="1"/>
</dbReference>
<keyword evidence="2" id="KW-1185">Reference proteome</keyword>
<keyword evidence="1" id="KW-0449">Lipoprotein</keyword>
<organism evidence="1 2">
    <name type="scientific">Sphingobacterium bovistauri</name>
    <dbReference type="NCBI Taxonomy" id="2781959"/>
    <lineage>
        <taxon>Bacteria</taxon>
        <taxon>Pseudomonadati</taxon>
        <taxon>Bacteroidota</taxon>
        <taxon>Sphingobacteriia</taxon>
        <taxon>Sphingobacteriales</taxon>
        <taxon>Sphingobacteriaceae</taxon>
        <taxon>Sphingobacterium</taxon>
    </lineage>
</organism>
<evidence type="ECO:0000313" key="2">
    <source>
        <dbReference type="Proteomes" id="UP001165302"/>
    </source>
</evidence>
<comment type="caution">
    <text evidence="1">The sequence shown here is derived from an EMBL/GenBank/DDBJ whole genome shotgun (WGS) entry which is preliminary data.</text>
</comment>
<gene>
    <name evidence="1" type="ORF">IPZ78_16330</name>
</gene>
<accession>A0ABS7Z972</accession>
<dbReference type="Gene3D" id="1.25.40.390">
    <property type="match status" value="1"/>
</dbReference>
<protein>
    <submittedName>
        <fullName evidence="1">SusD/RagB family nutrient-binding outer membrane lipoprotein</fullName>
    </submittedName>
</protein>
<proteinExistence type="predicted"/>
<sequence length="529" mass="59678">MKINKIMVIAGLCTASLTTNISCKKSSFDELYRDPSKVTETTVEKQFSGLQFTYRELVVPTYRNYFVTLAPTIHRYIQTVGWSNSENQLLPGAAAITDRWERYYQGLAQFRELEKVYNTSVDAEKADKKIFLLAAKIFFYDQTQQQVDLHGSIPWSEAGKLSSNGGNYGISYPKYDKAEDIYTVMLDDLKAISSELNNLSISAPVLASFKTQDLINSGSVDLWKKYCNSLRLRMLTRVSQATSFATRSTQEINEIINTSTTFPLVLENKDNIQVDIFNNGSDINAKGFQDAIESWNNNIAGKLMIDHMKNNKDPRLSYMFEPGAGANGDYIGLDQSLTSSVQSALIAGTPTAPSTIAIYNRSTYTRNQNFPGILITASEVHYLLAEFKQKNGNPTGAKSNFESGIKESIDLQKRIRTVSNNSLLAAPTEPTTTDINTYITNIGWGSNNIQLIAMQKWLHFNIIQSLENWAEVRRLNYPILAFRVENSDIQKVVPVKWNLPQSEQAYNLDNYDIIKDQDNINTKLFWDSN</sequence>
<dbReference type="InterPro" id="IPR041662">
    <property type="entry name" value="SusD-like_2"/>
</dbReference>
<dbReference type="EMBL" id="JADEYP010000042">
    <property type="protein sequence ID" value="MCA5006709.1"/>
    <property type="molecule type" value="Genomic_DNA"/>
</dbReference>